<dbReference type="AlphaFoldDB" id="A0A923HPV1"/>
<protein>
    <submittedName>
        <fullName evidence="1">SRPBCC family protein</fullName>
    </submittedName>
</protein>
<dbReference type="InterPro" id="IPR023393">
    <property type="entry name" value="START-like_dom_sf"/>
</dbReference>
<dbReference type="RefSeq" id="WP_186917588.1">
    <property type="nucleotide sequence ID" value="NZ_JACOFZ010000008.1"/>
</dbReference>
<evidence type="ECO:0000313" key="2">
    <source>
        <dbReference type="Proteomes" id="UP000627446"/>
    </source>
</evidence>
<dbReference type="Pfam" id="PF10604">
    <property type="entry name" value="Polyketide_cyc2"/>
    <property type="match status" value="1"/>
</dbReference>
<sequence length="177" mass="19731">MMKILKRSLLLLLGIFLILTALVFSFPNQYGVSRSINIKASPDKIYALIAAPKEWKKWSVWNQRDPNMEMKYSGPESGAGAIWDWKSASQGNGGMKFFAVAPNQAITYELHFEGMGKPSTGAFTLENNNGLTQVTWSMTGTSEGNLMMKYFAPFMDKMVGPDFEAGLKNLKEVAEKE</sequence>
<name>A0A923HPV1_9BURK</name>
<keyword evidence="2" id="KW-1185">Reference proteome</keyword>
<proteinExistence type="predicted"/>
<reference evidence="1" key="1">
    <citation type="submission" date="2020-08" db="EMBL/GenBank/DDBJ databases">
        <title>Novel species isolated from subtropical streams in China.</title>
        <authorList>
            <person name="Lu H."/>
        </authorList>
    </citation>
    <scope>NUCLEOTIDE SEQUENCE</scope>
    <source>
        <strain evidence="1">LX22W</strain>
    </source>
</reference>
<dbReference type="Gene3D" id="3.30.530.20">
    <property type="match status" value="1"/>
</dbReference>
<dbReference type="InterPro" id="IPR019587">
    <property type="entry name" value="Polyketide_cyclase/dehydratase"/>
</dbReference>
<accession>A0A923HPV1</accession>
<organism evidence="1 2">
    <name type="scientific">Undibacterium nitidum</name>
    <dbReference type="NCBI Taxonomy" id="2762298"/>
    <lineage>
        <taxon>Bacteria</taxon>
        <taxon>Pseudomonadati</taxon>
        <taxon>Pseudomonadota</taxon>
        <taxon>Betaproteobacteria</taxon>
        <taxon>Burkholderiales</taxon>
        <taxon>Oxalobacteraceae</taxon>
        <taxon>Undibacterium</taxon>
    </lineage>
</organism>
<dbReference type="Proteomes" id="UP000627446">
    <property type="component" value="Unassembled WGS sequence"/>
</dbReference>
<comment type="caution">
    <text evidence="1">The sequence shown here is derived from an EMBL/GenBank/DDBJ whole genome shotgun (WGS) entry which is preliminary data.</text>
</comment>
<gene>
    <name evidence="1" type="ORF">H8K36_16385</name>
</gene>
<dbReference type="SUPFAM" id="SSF55961">
    <property type="entry name" value="Bet v1-like"/>
    <property type="match status" value="1"/>
</dbReference>
<dbReference type="CDD" id="cd07818">
    <property type="entry name" value="SRPBCC_1"/>
    <property type="match status" value="1"/>
</dbReference>
<dbReference type="EMBL" id="JACOFZ010000008">
    <property type="protein sequence ID" value="MBC3882972.1"/>
    <property type="molecule type" value="Genomic_DNA"/>
</dbReference>
<evidence type="ECO:0000313" key="1">
    <source>
        <dbReference type="EMBL" id="MBC3882972.1"/>
    </source>
</evidence>